<sequence>MDWGPRSAVSRSGGPCYSLEVDLDGQSSITRLENFQGAGSADWIEIDAHFGYPTSLDYHCILASRRHPGTGHWVSDTAQFQRWVNHNGQTLLCSAAAGAGKSVLITKVVARLVATAGADKTLKTVVACLYDMHNYIRDGRERVTATRRCAELLAQVAFAQGATETGDRAASLQARCRLFVKEARVFDYFARCVKRFERAYIILDGMPLACPECDPGGRRLMCFLSALQLAGPLGSLGANLLVTSRCNDLFRLQYLCGRSDQMPGEHRNNWFATLEIGAHEPDLRRYVRETLHNHMPILRTTLLYEQITETLPSLCAGVFLVARLYCVRLCGITDPNDGQIPQLLAKLASRQPLDPARAVRQAYRDILQHIHDRHGCRTRDFVRGVARALAAGVLRPFTPDHLRLAWLARDGDPAGLAETLSTTAGFEAVFGGLVEIRAWEPPGVQLRLAHDALREAVLEKPATAANPCLAHWHAIVFAEMESLKRQLEARGAEGMLDWLPRELADDLMNG</sequence>
<feature type="domain" description="Nephrocystin 3-like N-terminal" evidence="2">
    <location>
        <begin position="69"/>
        <end position="245"/>
    </location>
</feature>
<evidence type="ECO:0000313" key="4">
    <source>
        <dbReference type="Proteomes" id="UP000289323"/>
    </source>
</evidence>
<dbReference type="InterPro" id="IPR056884">
    <property type="entry name" value="NPHP3-like_N"/>
</dbReference>
<dbReference type="PANTHER" id="PTHR10039">
    <property type="entry name" value="AMELOGENIN"/>
    <property type="match status" value="1"/>
</dbReference>
<dbReference type="EMBL" id="OUUZ01000013">
    <property type="protein sequence ID" value="SPQ24198.1"/>
    <property type="molecule type" value="Genomic_DNA"/>
</dbReference>
<keyword evidence="1" id="KW-0677">Repeat</keyword>
<accession>A0A446BNY0</accession>
<evidence type="ECO:0000256" key="1">
    <source>
        <dbReference type="ARBA" id="ARBA00022737"/>
    </source>
</evidence>
<protein>
    <submittedName>
        <fullName evidence="3">66459f54-5678-4ead-9582-7f66051f98ae</fullName>
    </submittedName>
</protein>
<proteinExistence type="predicted"/>
<reference evidence="3 4" key="1">
    <citation type="submission" date="2018-04" db="EMBL/GenBank/DDBJ databases">
        <authorList>
            <person name="Huttner S."/>
            <person name="Dainat J."/>
        </authorList>
    </citation>
    <scope>NUCLEOTIDE SEQUENCE [LARGE SCALE GENOMIC DNA]</scope>
</reference>
<organism evidence="3 4">
    <name type="scientific">Thermothielavioides terrestris</name>
    <dbReference type="NCBI Taxonomy" id="2587410"/>
    <lineage>
        <taxon>Eukaryota</taxon>
        <taxon>Fungi</taxon>
        <taxon>Dikarya</taxon>
        <taxon>Ascomycota</taxon>
        <taxon>Pezizomycotina</taxon>
        <taxon>Sordariomycetes</taxon>
        <taxon>Sordariomycetidae</taxon>
        <taxon>Sordariales</taxon>
        <taxon>Chaetomiaceae</taxon>
        <taxon>Thermothielavioides</taxon>
    </lineage>
</organism>
<gene>
    <name evidence="3" type="ORF">TT172_LOCUS6617</name>
</gene>
<name>A0A446BNY0_9PEZI</name>
<dbReference type="PANTHER" id="PTHR10039:SF15">
    <property type="entry name" value="NACHT DOMAIN-CONTAINING PROTEIN"/>
    <property type="match status" value="1"/>
</dbReference>
<evidence type="ECO:0000313" key="3">
    <source>
        <dbReference type="EMBL" id="SPQ24198.1"/>
    </source>
</evidence>
<dbReference type="AlphaFoldDB" id="A0A446BNY0"/>
<evidence type="ECO:0000259" key="2">
    <source>
        <dbReference type="Pfam" id="PF24883"/>
    </source>
</evidence>
<dbReference type="Proteomes" id="UP000289323">
    <property type="component" value="Unassembled WGS sequence"/>
</dbReference>
<dbReference type="Pfam" id="PF24883">
    <property type="entry name" value="NPHP3_N"/>
    <property type="match status" value="1"/>
</dbReference>